<dbReference type="RefSeq" id="WP_114663179.1">
    <property type="nucleotide sequence ID" value="NZ_CP031194.1"/>
</dbReference>
<dbReference type="NCBIfam" id="TIGR03860">
    <property type="entry name" value="FMN_nitrolo"/>
    <property type="match status" value="1"/>
</dbReference>
<dbReference type="GO" id="GO:0016705">
    <property type="term" value="F:oxidoreductase activity, acting on paired donors, with incorporation or reduction of molecular oxygen"/>
    <property type="evidence" value="ECO:0007669"/>
    <property type="project" value="InterPro"/>
</dbReference>
<feature type="binding site" evidence="6">
    <location>
        <position position="92"/>
    </location>
    <ligand>
        <name>FMN</name>
        <dbReference type="ChEBI" id="CHEBI:58210"/>
    </ligand>
</feature>
<dbReference type="Gene3D" id="3.20.20.30">
    <property type="entry name" value="Luciferase-like domain"/>
    <property type="match status" value="1"/>
</dbReference>
<dbReference type="KEGG" id="spad:DVK44_28280"/>
<dbReference type="CDD" id="cd01095">
    <property type="entry name" value="Nitrilotriacetate_monoxgenase"/>
    <property type="match status" value="1"/>
</dbReference>
<keyword evidence="2 6" id="KW-0288">FMN</keyword>
<dbReference type="Pfam" id="PF00296">
    <property type="entry name" value="Bac_luciferase"/>
    <property type="match status" value="1"/>
</dbReference>
<evidence type="ECO:0000256" key="5">
    <source>
        <dbReference type="ARBA" id="ARBA00033748"/>
    </source>
</evidence>
<evidence type="ECO:0000259" key="7">
    <source>
        <dbReference type="Pfam" id="PF00296"/>
    </source>
</evidence>
<sequence length="447" mass="48232">MTGFHLHLSLLTPGHFRQAWRLPHADPRAHLDVGHFARLAKAAEDARIDAVFLGDGPALGAGIAYGPDTGLDPLILLAHLSGTTDRLGFVITSSTTYNSPYNLARRFNALDHVSRGRAAVNIVTTGTTAAAANFGLDEHPDKETRYRRAHEFLDVVTRLWDAWEPDALVGDRESGRYADPELIHDIDHHGEFFSVRGPLPVPAGPQGRPVIVQAGGSAGGLALAGEFADVVFTVAQTRPKAVAFREDIRRRAEAAGRHADDVKVSLGVVVLVAGTEEEARRRERELYGTLPVERLAAAVTAGLGLPAGAFGPDDPISLADLPGETGEGAFSAGFAESTRALIAERPRTPRELVQRSAGGAGHRLLVGSAVQIADDLEDWFRAGAADGFTVMPADIAVDFENFTRLVVPILQERGLFQREYGAPTLRERLGLRWPRRARPAERSPQPR</sequence>
<evidence type="ECO:0000256" key="6">
    <source>
        <dbReference type="PIRSR" id="PIRSR000337-1"/>
    </source>
</evidence>
<evidence type="ECO:0000313" key="8">
    <source>
        <dbReference type="EMBL" id="AXG80918.1"/>
    </source>
</evidence>
<feature type="binding site" evidence="6">
    <location>
        <position position="146"/>
    </location>
    <ligand>
        <name>FMN</name>
        <dbReference type="ChEBI" id="CHEBI:58210"/>
    </ligand>
</feature>
<feature type="domain" description="Luciferase-like" evidence="7">
    <location>
        <begin position="32"/>
        <end position="384"/>
    </location>
</feature>
<dbReference type="GO" id="GO:0004497">
    <property type="term" value="F:monooxygenase activity"/>
    <property type="evidence" value="ECO:0007669"/>
    <property type="project" value="UniProtKB-KW"/>
</dbReference>
<dbReference type="OrthoDB" id="3265338at2"/>
<dbReference type="InterPro" id="IPR016215">
    <property type="entry name" value="NTA_MOA"/>
</dbReference>
<accession>A0A345HW44</accession>
<reference evidence="9" key="1">
    <citation type="submission" date="2018-07" db="EMBL/GenBank/DDBJ databases">
        <authorList>
            <person name="Zhao J."/>
        </authorList>
    </citation>
    <scope>NUCLEOTIDE SEQUENCE [LARGE SCALE GENOMIC DNA]</scope>
    <source>
        <strain evidence="9">GSSD-12</strain>
    </source>
</reference>
<evidence type="ECO:0000256" key="4">
    <source>
        <dbReference type="ARBA" id="ARBA00023033"/>
    </source>
</evidence>
<feature type="binding site" evidence="6">
    <location>
        <position position="55"/>
    </location>
    <ligand>
        <name>FMN</name>
        <dbReference type="ChEBI" id="CHEBI:58210"/>
    </ligand>
</feature>
<dbReference type="EMBL" id="CP031194">
    <property type="protein sequence ID" value="AXG80918.1"/>
    <property type="molecule type" value="Genomic_DNA"/>
</dbReference>
<dbReference type="InterPro" id="IPR011251">
    <property type="entry name" value="Luciferase-like_dom"/>
</dbReference>
<dbReference type="PANTHER" id="PTHR30011:SF16">
    <property type="entry name" value="C2H2 FINGER DOMAIN TRANSCRIPTION FACTOR (EUROFUNG)-RELATED"/>
    <property type="match status" value="1"/>
</dbReference>
<dbReference type="AlphaFoldDB" id="A0A345HW44"/>
<dbReference type="PANTHER" id="PTHR30011">
    <property type="entry name" value="ALKANESULFONATE MONOOXYGENASE-RELATED"/>
    <property type="match status" value="1"/>
</dbReference>
<keyword evidence="3" id="KW-0560">Oxidoreductase</keyword>
<organism evidence="8 9">
    <name type="scientific">Streptomyces paludis</name>
    <dbReference type="NCBI Taxonomy" id="2282738"/>
    <lineage>
        <taxon>Bacteria</taxon>
        <taxon>Bacillati</taxon>
        <taxon>Actinomycetota</taxon>
        <taxon>Actinomycetes</taxon>
        <taxon>Kitasatosporales</taxon>
        <taxon>Streptomycetaceae</taxon>
        <taxon>Streptomyces</taxon>
    </lineage>
</organism>
<evidence type="ECO:0000256" key="1">
    <source>
        <dbReference type="ARBA" id="ARBA00022630"/>
    </source>
</evidence>
<dbReference type="SUPFAM" id="SSF51679">
    <property type="entry name" value="Bacterial luciferase-like"/>
    <property type="match status" value="1"/>
</dbReference>
<proteinExistence type="inferred from homology"/>
<name>A0A345HW44_9ACTN</name>
<comment type="similarity">
    <text evidence="5">Belongs to the NtaA/SnaA/DszA monooxygenase family.</text>
</comment>
<evidence type="ECO:0000256" key="3">
    <source>
        <dbReference type="ARBA" id="ARBA00023002"/>
    </source>
</evidence>
<keyword evidence="9" id="KW-1185">Reference proteome</keyword>
<dbReference type="PIRSF" id="PIRSF000337">
    <property type="entry name" value="NTA_MOA"/>
    <property type="match status" value="1"/>
</dbReference>
<protein>
    <submittedName>
        <fullName evidence="8">LLM class flavin-dependent oxidoreductase</fullName>
    </submittedName>
</protein>
<keyword evidence="1 6" id="KW-0285">Flavoprotein</keyword>
<feature type="binding site" evidence="6">
    <location>
        <position position="217"/>
    </location>
    <ligand>
        <name>FMN</name>
        <dbReference type="ChEBI" id="CHEBI:58210"/>
    </ligand>
</feature>
<gene>
    <name evidence="8" type="ORF">DVK44_28280</name>
</gene>
<evidence type="ECO:0000313" key="9">
    <source>
        <dbReference type="Proteomes" id="UP000253868"/>
    </source>
</evidence>
<dbReference type="InterPro" id="IPR051260">
    <property type="entry name" value="Diverse_substr_monoxygenases"/>
</dbReference>
<evidence type="ECO:0000256" key="2">
    <source>
        <dbReference type="ARBA" id="ARBA00022643"/>
    </source>
</evidence>
<keyword evidence="4" id="KW-0503">Monooxygenase</keyword>
<dbReference type="Proteomes" id="UP000253868">
    <property type="component" value="Chromosome"/>
</dbReference>
<dbReference type="InterPro" id="IPR036661">
    <property type="entry name" value="Luciferase-like_sf"/>
</dbReference>